<evidence type="ECO:0000313" key="2">
    <source>
        <dbReference type="EMBL" id="SDS11236.1"/>
    </source>
</evidence>
<name>A0A1H1PJ18_9PSED</name>
<protein>
    <submittedName>
        <fullName evidence="2">Uncharacterized protein</fullName>
    </submittedName>
</protein>
<evidence type="ECO:0000313" key="3">
    <source>
        <dbReference type="Proteomes" id="UP000198481"/>
    </source>
</evidence>
<proteinExistence type="predicted"/>
<sequence length="51" mass="5500">MSLQVGRRHGRTTGPVIRGQNKKTPPPNPPWANEVSDVFVVGGATAVGYLW</sequence>
<feature type="compositionally biased region" description="Basic residues" evidence="1">
    <location>
        <begin position="1"/>
        <end position="11"/>
    </location>
</feature>
<reference evidence="2 3" key="1">
    <citation type="submission" date="2016-10" db="EMBL/GenBank/DDBJ databases">
        <authorList>
            <person name="de Groot N.N."/>
        </authorList>
    </citation>
    <scope>NUCLEOTIDE SEQUENCE [LARGE SCALE GENOMIC DNA]</scope>
    <source>
        <strain evidence="2 3">LMG 26867</strain>
    </source>
</reference>
<accession>A0A1H1PJ18</accession>
<gene>
    <name evidence="2" type="ORF">SAMN05216222_0722</name>
</gene>
<dbReference type="STRING" id="1148509.SAMN05216222_0722"/>
<evidence type="ECO:0000256" key="1">
    <source>
        <dbReference type="SAM" id="MobiDB-lite"/>
    </source>
</evidence>
<dbReference type="AlphaFoldDB" id="A0A1H1PJ18"/>
<dbReference type="EMBL" id="LT629762">
    <property type="protein sequence ID" value="SDS11236.1"/>
    <property type="molecule type" value="Genomic_DNA"/>
</dbReference>
<organism evidence="2 3">
    <name type="scientific">Pseudomonas prosekii</name>
    <dbReference type="NCBI Taxonomy" id="1148509"/>
    <lineage>
        <taxon>Bacteria</taxon>
        <taxon>Pseudomonadati</taxon>
        <taxon>Pseudomonadota</taxon>
        <taxon>Gammaproteobacteria</taxon>
        <taxon>Pseudomonadales</taxon>
        <taxon>Pseudomonadaceae</taxon>
        <taxon>Pseudomonas</taxon>
    </lineage>
</organism>
<dbReference type="Proteomes" id="UP000198481">
    <property type="component" value="Chromosome I"/>
</dbReference>
<feature type="region of interest" description="Disordered" evidence="1">
    <location>
        <begin position="1"/>
        <end position="32"/>
    </location>
</feature>